<feature type="transmembrane region" description="Helical" evidence="2">
    <location>
        <begin position="160"/>
        <end position="187"/>
    </location>
</feature>
<keyword evidence="2" id="KW-1133">Transmembrane helix</keyword>
<feature type="compositionally biased region" description="Basic and acidic residues" evidence="1">
    <location>
        <begin position="208"/>
        <end position="218"/>
    </location>
</feature>
<dbReference type="eggNOG" id="ENOG5031NC1">
    <property type="taxonomic scope" value="Bacteria"/>
</dbReference>
<dbReference type="KEGG" id="jde:Jden_0652"/>
<protein>
    <recommendedName>
        <fullName evidence="5">LigA</fullName>
    </recommendedName>
</protein>
<evidence type="ECO:0000256" key="1">
    <source>
        <dbReference type="SAM" id="MobiDB-lite"/>
    </source>
</evidence>
<name>C7R1A1_JONDD</name>
<keyword evidence="2" id="KW-0472">Membrane</keyword>
<accession>C7R1A1</accession>
<dbReference type="HOGENOM" id="CLU_629742_0_0_11"/>
<proteinExistence type="predicted"/>
<dbReference type="EMBL" id="CP001706">
    <property type="protein sequence ID" value="ACV08316.1"/>
    <property type="molecule type" value="Genomic_DNA"/>
</dbReference>
<reference evidence="3 4" key="1">
    <citation type="journal article" date="2009" name="Stand. Genomic Sci.">
        <title>Complete genome sequence of Jonesia denitrificans type strain (Prevot 55134).</title>
        <authorList>
            <person name="Pukall R."/>
            <person name="Gehrich-Schroter G."/>
            <person name="Lapidus A."/>
            <person name="Nolan M."/>
            <person name="Glavina Del Rio T."/>
            <person name="Lucas S."/>
            <person name="Chen F."/>
            <person name="Tice H."/>
            <person name="Pitluck S."/>
            <person name="Cheng J.F."/>
            <person name="Copeland A."/>
            <person name="Saunders E."/>
            <person name="Brettin T."/>
            <person name="Detter J.C."/>
            <person name="Bruce D."/>
            <person name="Goodwin L."/>
            <person name="Pati A."/>
            <person name="Ivanova N."/>
            <person name="Mavromatis K."/>
            <person name="Ovchinnikova G."/>
            <person name="Chen A."/>
            <person name="Palaniappan K."/>
            <person name="Land M."/>
            <person name="Hauser L."/>
            <person name="Chang Y.J."/>
            <person name="Jeffries C.D."/>
            <person name="Chain P."/>
            <person name="Goker M."/>
            <person name="Bristow J."/>
            <person name="Eisen J.A."/>
            <person name="Markowitz V."/>
            <person name="Hugenholtz P."/>
            <person name="Kyrpides N.C."/>
            <person name="Klenk H.P."/>
            <person name="Han C."/>
        </authorList>
    </citation>
    <scope>NUCLEOTIDE SEQUENCE [LARGE SCALE GENOMIC DNA]</scope>
    <source>
        <strain evidence="4">ATCC 14870 / DSM 20603 / BCRC 15368 / CIP 55.134 / JCM 11481 / NBRC 15587 / NCTC 10816 / Prevot 55134</strain>
    </source>
</reference>
<feature type="transmembrane region" description="Helical" evidence="2">
    <location>
        <begin position="63"/>
        <end position="88"/>
    </location>
</feature>
<gene>
    <name evidence="3" type="ordered locus">Jden_0652</name>
</gene>
<feature type="region of interest" description="Disordered" evidence="1">
    <location>
        <begin position="198"/>
        <end position="435"/>
    </location>
</feature>
<keyword evidence="4" id="KW-1185">Reference proteome</keyword>
<feature type="compositionally biased region" description="Polar residues" evidence="1">
    <location>
        <begin position="403"/>
        <end position="412"/>
    </location>
</feature>
<evidence type="ECO:0000313" key="4">
    <source>
        <dbReference type="Proteomes" id="UP000000628"/>
    </source>
</evidence>
<feature type="compositionally biased region" description="Basic and acidic residues" evidence="1">
    <location>
        <begin position="425"/>
        <end position="435"/>
    </location>
</feature>
<evidence type="ECO:0000313" key="3">
    <source>
        <dbReference type="EMBL" id="ACV08316.1"/>
    </source>
</evidence>
<dbReference type="AlphaFoldDB" id="C7R1A1"/>
<dbReference type="Proteomes" id="UP000000628">
    <property type="component" value="Chromosome"/>
</dbReference>
<organism evidence="3 4">
    <name type="scientific">Jonesia denitrificans (strain ATCC 14870 / DSM 20603 / BCRC 15368 / CIP 55.134 / JCM 11481 / NBRC 15587 / NCTC 10816 / Prevot 55134)</name>
    <name type="common">Listeria denitrificans</name>
    <dbReference type="NCBI Taxonomy" id="471856"/>
    <lineage>
        <taxon>Bacteria</taxon>
        <taxon>Bacillati</taxon>
        <taxon>Actinomycetota</taxon>
        <taxon>Actinomycetes</taxon>
        <taxon>Micrococcales</taxon>
        <taxon>Jonesiaceae</taxon>
        <taxon>Jonesia</taxon>
    </lineage>
</organism>
<evidence type="ECO:0008006" key="5">
    <source>
        <dbReference type="Google" id="ProtNLM"/>
    </source>
</evidence>
<sequence>MTGDGPTQTGGAIFVCDVGVGRYAVGALWWRRGVPDGRFAGRSPHNEGEIMGSRITVRPTTSVGVIGLIAIISGVVMAVVGVGAWVVVSQQLGSERITVADDAPFLSGARVADPFTAFAQAEVIRDHALDASDGRTYAELEQGDPTRAVVMNASFLRASLFTSVVAFGLSAFVTASGVLFILVGWALRRSAGGPPVVIDTDSAGPIHVQDHRGREARGEFGAPPATDSTVVGGEEQDTQDAPVAEGTSGHNHETLGMAGAPGGAPRATSPGVNDSTDDDEWIPAPPQTVDAPPASQATDAPEPISPPATTQTPAPLRMSRSDRALSQQRSYPADGTPSISSAIPVVGEPPAQGIPADTSPSGERTHSEPAQGPVAADAPKLEPMNEDGQNTPTSHDPDRADATSASPEQSTEPRPITGAVQWGSPKDRLQVKNED</sequence>
<keyword evidence="2" id="KW-0812">Transmembrane</keyword>
<evidence type="ECO:0000256" key="2">
    <source>
        <dbReference type="SAM" id="Phobius"/>
    </source>
</evidence>